<dbReference type="EMBL" id="REGN01011349">
    <property type="protein sequence ID" value="RMZ97549.1"/>
    <property type="molecule type" value="Genomic_DNA"/>
</dbReference>
<evidence type="ECO:0000313" key="1">
    <source>
        <dbReference type="EMBL" id="RMZ97549.1"/>
    </source>
</evidence>
<dbReference type="AlphaFoldDB" id="A0A3M7PEV2"/>
<reference evidence="1 2" key="1">
    <citation type="journal article" date="2018" name="Sci. Rep.">
        <title>Genomic signatures of local adaptation to the degree of environmental predictability in rotifers.</title>
        <authorList>
            <person name="Franch-Gras L."/>
            <person name="Hahn C."/>
            <person name="Garcia-Roger E.M."/>
            <person name="Carmona M.J."/>
            <person name="Serra M."/>
            <person name="Gomez A."/>
        </authorList>
    </citation>
    <scope>NUCLEOTIDE SEQUENCE [LARGE SCALE GENOMIC DNA]</scope>
    <source>
        <strain evidence="1">HYR1</strain>
    </source>
</reference>
<protein>
    <submittedName>
        <fullName evidence="1">Uncharacterized protein</fullName>
    </submittedName>
</protein>
<sequence>MSSEAKSRESVLLDPIDDILNELIVYLLFLLDLWIDIIYAPKILSNYKTTTVCWDPYKQTLNRPKFSETVTVSALAGNL</sequence>
<gene>
    <name evidence="1" type="ORF">BpHYR1_040534</name>
</gene>
<dbReference type="Proteomes" id="UP000276133">
    <property type="component" value="Unassembled WGS sequence"/>
</dbReference>
<proteinExistence type="predicted"/>
<keyword evidence="2" id="KW-1185">Reference proteome</keyword>
<organism evidence="1 2">
    <name type="scientific">Brachionus plicatilis</name>
    <name type="common">Marine rotifer</name>
    <name type="synonym">Brachionus muelleri</name>
    <dbReference type="NCBI Taxonomy" id="10195"/>
    <lineage>
        <taxon>Eukaryota</taxon>
        <taxon>Metazoa</taxon>
        <taxon>Spiralia</taxon>
        <taxon>Gnathifera</taxon>
        <taxon>Rotifera</taxon>
        <taxon>Eurotatoria</taxon>
        <taxon>Monogononta</taxon>
        <taxon>Pseudotrocha</taxon>
        <taxon>Ploima</taxon>
        <taxon>Brachionidae</taxon>
        <taxon>Brachionus</taxon>
    </lineage>
</organism>
<evidence type="ECO:0000313" key="2">
    <source>
        <dbReference type="Proteomes" id="UP000276133"/>
    </source>
</evidence>
<name>A0A3M7PEV2_BRAPC</name>
<accession>A0A3M7PEV2</accession>
<comment type="caution">
    <text evidence="1">The sequence shown here is derived from an EMBL/GenBank/DDBJ whole genome shotgun (WGS) entry which is preliminary data.</text>
</comment>